<accession>A0ABS6NQX7</accession>
<evidence type="ECO:0000256" key="1">
    <source>
        <dbReference type="SAM" id="MobiDB-lite"/>
    </source>
</evidence>
<protein>
    <submittedName>
        <fullName evidence="3">AsmA family protein</fullName>
    </submittedName>
</protein>
<comment type="caution">
    <text evidence="3">The sequence shown here is derived from an EMBL/GenBank/DDBJ whole genome shotgun (WGS) entry which is preliminary data.</text>
</comment>
<evidence type="ECO:0000313" key="4">
    <source>
        <dbReference type="Proteomes" id="UP000722165"/>
    </source>
</evidence>
<keyword evidence="4" id="KW-1185">Reference proteome</keyword>
<gene>
    <name evidence="3" type="ORF">KU392_12175</name>
</gene>
<feature type="region of interest" description="Disordered" evidence="1">
    <location>
        <begin position="857"/>
        <end position="911"/>
    </location>
</feature>
<proteinExistence type="predicted"/>
<dbReference type="PANTHER" id="PTHR30441:SF8">
    <property type="entry name" value="DUF748 DOMAIN-CONTAINING PROTEIN"/>
    <property type="match status" value="1"/>
</dbReference>
<dbReference type="Pfam" id="PF05170">
    <property type="entry name" value="AsmA"/>
    <property type="match status" value="2"/>
</dbReference>
<dbReference type="EMBL" id="JAHSPR010000010">
    <property type="protein sequence ID" value="MBV4397998.1"/>
    <property type="molecule type" value="Genomic_DNA"/>
</dbReference>
<evidence type="ECO:0000313" key="3">
    <source>
        <dbReference type="EMBL" id="MBV4397998.1"/>
    </source>
</evidence>
<dbReference type="Proteomes" id="UP000722165">
    <property type="component" value="Unassembled WGS sequence"/>
</dbReference>
<name>A0ABS6NQX7_9BURK</name>
<dbReference type="PANTHER" id="PTHR30441">
    <property type="entry name" value="DUF748 DOMAIN-CONTAINING PROTEIN"/>
    <property type="match status" value="1"/>
</dbReference>
<dbReference type="RefSeq" id="WP_217735436.1">
    <property type="nucleotide sequence ID" value="NZ_JAHSPR010000010.1"/>
</dbReference>
<feature type="domain" description="AsmA" evidence="2">
    <location>
        <begin position="479"/>
        <end position="695"/>
    </location>
</feature>
<feature type="region of interest" description="Disordered" evidence="1">
    <location>
        <begin position="509"/>
        <end position="533"/>
    </location>
</feature>
<dbReference type="InterPro" id="IPR007844">
    <property type="entry name" value="AsmA"/>
</dbReference>
<sequence length="911" mass="99626">MKKSVMKKWLKRVLVSLVVLLLVTFVGGAVFLLTFDPNAYKYKLEEIVRSNYDRDLQIKGDIELSLFPRIGLSVNQLSLSEPGRDDVFVSINSARFAVAIWPLISNRFVVDHVAVSGFKAWVVRNEAGDLNFEDLFEQKVVVDHLKDEADGDTVLPQPHNADFKIDIAGLELQNGEVYFKDLANQLDMRLQGMSINTGRVTFDQPFDISLAARLEGDHPRVNAQLNVQGLLKLDPVTKLYNAQKLEVALKGRLGDIDASSATLKGSFNIDSFAHAITGSGMELVLAGNGAEGASLKKIDVSVTAPKLIFDSSAPLLQLENFSFKGNAQHVNEQSYEWSFESPELDISSTVAGGKPLIGFLRMKGREQVGVNLSLKGISGSADNLKISEVKIDGKYAQPNNRVIGLNISSPAQMNLIDRIVMLSAISGNASFKDQGLEEQQVPLIGSINADFQKDRASFKLDAVVNAGKFNLDGELHNFSRPNVNFDLMADSISLDQILGPIAAVAKKENNTAETGKAEKSVASPESVPEKNNKAVTVQAAENTVGQSSQPQQVSAPAGSLKRELLQALRGMGTINLKQMRYQDIAFNDVQAIFRFDRDNLEMTSFKSWVFDGQVRADAKFDLANEDIKTGVELEAIDVSQMLQALNWTPWVSGRAFIRLQLESKGSNEQTILDNIKGQVQVKAENGLVKGFDLNRLENDPLTYLDPDTSTYPFTVDLNASSPYSRIVADAQVDNGIAQLSSLLFESEKFVVQGQADEMLVNLNKGDFTLPVTLKTRQPVNISQGTVTLSIKEINMPAIVSRVGQSLSVQLQWDKVKNSPLGKLLEKKKEQVAKERAEKEQAEKEQAIKEQAIKEQAIKEQSVTEQKQAPALEASDASEMASPAAPDESGAPEAAPVPSTETEAAVPVEVQP</sequence>
<feature type="domain" description="AsmA" evidence="2">
    <location>
        <begin position="6"/>
        <end position="323"/>
    </location>
</feature>
<evidence type="ECO:0000259" key="2">
    <source>
        <dbReference type="Pfam" id="PF05170"/>
    </source>
</evidence>
<reference evidence="3 4" key="1">
    <citation type="submission" date="2021-06" db="EMBL/GenBank/DDBJ databases">
        <authorList>
            <person name="Lu T."/>
            <person name="Wang Q."/>
            <person name="Han X."/>
        </authorList>
    </citation>
    <scope>NUCLEOTIDE SEQUENCE [LARGE SCALE GENOMIC DNA]</scope>
    <source>
        <strain evidence="3 4">LAM0050</strain>
    </source>
</reference>
<feature type="compositionally biased region" description="Basic and acidic residues" evidence="1">
    <location>
        <begin position="509"/>
        <end position="519"/>
    </location>
</feature>
<organism evidence="3 4">
    <name type="scientific">Advenella alkanexedens</name>
    <dbReference type="NCBI Taxonomy" id="1481665"/>
    <lineage>
        <taxon>Bacteria</taxon>
        <taxon>Pseudomonadati</taxon>
        <taxon>Pseudomonadota</taxon>
        <taxon>Betaproteobacteria</taxon>
        <taxon>Burkholderiales</taxon>
        <taxon>Alcaligenaceae</taxon>
    </lineage>
</organism>
<dbReference type="InterPro" id="IPR052894">
    <property type="entry name" value="AsmA-related"/>
</dbReference>